<dbReference type="AlphaFoldDB" id="A0A9N9R6G1"/>
<gene>
    <name evidence="1" type="ORF">DIATSA_LOCUS8124</name>
</gene>
<proteinExistence type="predicted"/>
<reference evidence="1" key="1">
    <citation type="submission" date="2021-12" db="EMBL/GenBank/DDBJ databases">
        <authorList>
            <person name="King R."/>
        </authorList>
    </citation>
    <scope>NUCLEOTIDE SEQUENCE</scope>
</reference>
<evidence type="ECO:0008006" key="3">
    <source>
        <dbReference type="Google" id="ProtNLM"/>
    </source>
</evidence>
<name>A0A9N9R6G1_9NEOP</name>
<dbReference type="Proteomes" id="UP001153714">
    <property type="component" value="Chromosome 22"/>
</dbReference>
<reference evidence="1" key="2">
    <citation type="submission" date="2022-10" db="EMBL/GenBank/DDBJ databases">
        <authorList>
            <consortium name="ENA_rothamsted_submissions"/>
            <consortium name="culmorum"/>
            <person name="King R."/>
        </authorList>
    </citation>
    <scope>NUCLEOTIDE SEQUENCE</scope>
</reference>
<accession>A0A9N9R6G1</accession>
<keyword evidence="2" id="KW-1185">Reference proteome</keyword>
<organism evidence="1 2">
    <name type="scientific">Diatraea saccharalis</name>
    <name type="common">sugarcane borer</name>
    <dbReference type="NCBI Taxonomy" id="40085"/>
    <lineage>
        <taxon>Eukaryota</taxon>
        <taxon>Metazoa</taxon>
        <taxon>Ecdysozoa</taxon>
        <taxon>Arthropoda</taxon>
        <taxon>Hexapoda</taxon>
        <taxon>Insecta</taxon>
        <taxon>Pterygota</taxon>
        <taxon>Neoptera</taxon>
        <taxon>Endopterygota</taxon>
        <taxon>Lepidoptera</taxon>
        <taxon>Glossata</taxon>
        <taxon>Ditrysia</taxon>
        <taxon>Pyraloidea</taxon>
        <taxon>Crambidae</taxon>
        <taxon>Crambinae</taxon>
        <taxon>Diatraea</taxon>
    </lineage>
</organism>
<protein>
    <recommendedName>
        <fullName evidence="3">ZAD domain-containing protein</fullName>
    </recommendedName>
</protein>
<dbReference type="OrthoDB" id="7852576at2759"/>
<dbReference type="EMBL" id="OU893353">
    <property type="protein sequence ID" value="CAG9790458.1"/>
    <property type="molecule type" value="Genomic_DNA"/>
</dbReference>
<sequence length="129" mass="14785">MDDSSELVLKKICCTCLSRDRKLSQLCRLKEGINNLYLLLSQDSEAYREGFYKDTASWHICWECWAIMRRISSFQSQACIAQRHLTGIVEGRTDVSCSPVAKQKEFCTLTFVHTDIVNILSLLNCDRIG</sequence>
<evidence type="ECO:0000313" key="2">
    <source>
        <dbReference type="Proteomes" id="UP001153714"/>
    </source>
</evidence>
<evidence type="ECO:0000313" key="1">
    <source>
        <dbReference type="EMBL" id="CAG9790458.1"/>
    </source>
</evidence>